<dbReference type="RefSeq" id="WP_211039865.1">
    <property type="nucleotide sequence ID" value="NZ_JAELVF020000001.1"/>
</dbReference>
<keyword evidence="6" id="KW-0479">Metal-binding</keyword>
<dbReference type="GO" id="GO:0016020">
    <property type="term" value="C:membrane"/>
    <property type="evidence" value="ECO:0007669"/>
    <property type="project" value="UniProtKB-SubCell"/>
</dbReference>
<feature type="transmembrane region" description="Helical" evidence="12">
    <location>
        <begin position="234"/>
        <end position="257"/>
    </location>
</feature>
<feature type="domain" description="E3 Ubiquitin ligase MUL1-like" evidence="13">
    <location>
        <begin position="97"/>
        <end position="249"/>
    </location>
</feature>
<evidence type="ECO:0000256" key="7">
    <source>
        <dbReference type="ARBA" id="ARBA00022771"/>
    </source>
</evidence>
<dbReference type="EC" id="2.3.2.27" evidence="3"/>
<keyword evidence="15" id="KW-1185">Reference proteome</keyword>
<dbReference type="GO" id="GO:0008270">
    <property type="term" value="F:zinc ion binding"/>
    <property type="evidence" value="ECO:0007669"/>
    <property type="project" value="UniProtKB-KW"/>
</dbReference>
<dbReference type="InterPro" id="IPR022170">
    <property type="entry name" value="MUL1-like"/>
</dbReference>
<dbReference type="EMBL" id="JAELVF020000001">
    <property type="protein sequence ID" value="MBU7596363.1"/>
    <property type="molecule type" value="Genomic_DNA"/>
</dbReference>
<evidence type="ECO:0000313" key="15">
    <source>
        <dbReference type="Proteomes" id="UP000694501"/>
    </source>
</evidence>
<evidence type="ECO:0000256" key="6">
    <source>
        <dbReference type="ARBA" id="ARBA00022723"/>
    </source>
</evidence>
<reference evidence="14" key="1">
    <citation type="submission" date="2021-06" db="EMBL/GenBank/DDBJ databases">
        <title>Sequencing of actinobacteria type strains.</title>
        <authorList>
            <person name="Nguyen G.-S."/>
            <person name="Wentzel A."/>
        </authorList>
    </citation>
    <scope>NUCLEOTIDE SEQUENCE</scope>
    <source>
        <strain evidence="14">P38-E01</strain>
    </source>
</reference>
<evidence type="ECO:0000259" key="13">
    <source>
        <dbReference type="Pfam" id="PF12483"/>
    </source>
</evidence>
<protein>
    <recommendedName>
        <fullName evidence="3">RING-type E3 ubiquitin transferase</fullName>
        <ecNumber evidence="3">2.3.2.27</ecNumber>
    </recommendedName>
</protein>
<comment type="caution">
    <text evidence="14">The sequence shown here is derived from an EMBL/GenBank/DDBJ whole genome shotgun (WGS) entry which is preliminary data.</text>
</comment>
<evidence type="ECO:0000256" key="9">
    <source>
        <dbReference type="ARBA" id="ARBA00022833"/>
    </source>
</evidence>
<comment type="catalytic activity">
    <reaction evidence="1">
        <text>S-ubiquitinyl-[E2 ubiquitin-conjugating enzyme]-L-cysteine + [acceptor protein]-L-lysine = [E2 ubiquitin-conjugating enzyme]-L-cysteine + N(6)-ubiquitinyl-[acceptor protein]-L-lysine.</text>
        <dbReference type="EC" id="2.3.2.27"/>
    </reaction>
</comment>
<keyword evidence="8" id="KW-0833">Ubl conjugation pathway</keyword>
<name>A0A949JA93_9ACTN</name>
<keyword evidence="7" id="KW-0863">Zinc-finger</keyword>
<accession>A0A949JA93</accession>
<keyword evidence="5 12" id="KW-0812">Transmembrane</keyword>
<gene>
    <name evidence="14" type="ORF">JGS22_001590</name>
</gene>
<keyword evidence="9" id="KW-0862">Zinc</keyword>
<evidence type="ECO:0000256" key="3">
    <source>
        <dbReference type="ARBA" id="ARBA00012483"/>
    </source>
</evidence>
<dbReference type="GO" id="GO:0061630">
    <property type="term" value="F:ubiquitin protein ligase activity"/>
    <property type="evidence" value="ECO:0007669"/>
    <property type="project" value="UniProtKB-EC"/>
</dbReference>
<evidence type="ECO:0000256" key="2">
    <source>
        <dbReference type="ARBA" id="ARBA00004141"/>
    </source>
</evidence>
<keyword evidence="4" id="KW-0808">Transferase</keyword>
<dbReference type="GO" id="GO:0016567">
    <property type="term" value="P:protein ubiquitination"/>
    <property type="evidence" value="ECO:0007669"/>
    <property type="project" value="InterPro"/>
</dbReference>
<evidence type="ECO:0000313" key="14">
    <source>
        <dbReference type="EMBL" id="MBU7596363.1"/>
    </source>
</evidence>
<evidence type="ECO:0000256" key="5">
    <source>
        <dbReference type="ARBA" id="ARBA00022692"/>
    </source>
</evidence>
<keyword evidence="11 12" id="KW-0472">Membrane</keyword>
<evidence type="ECO:0000256" key="1">
    <source>
        <dbReference type="ARBA" id="ARBA00000900"/>
    </source>
</evidence>
<dbReference type="Proteomes" id="UP000694501">
    <property type="component" value="Unassembled WGS sequence"/>
</dbReference>
<evidence type="ECO:0000256" key="8">
    <source>
        <dbReference type="ARBA" id="ARBA00022786"/>
    </source>
</evidence>
<evidence type="ECO:0000256" key="10">
    <source>
        <dbReference type="ARBA" id="ARBA00022989"/>
    </source>
</evidence>
<evidence type="ECO:0000256" key="12">
    <source>
        <dbReference type="SAM" id="Phobius"/>
    </source>
</evidence>
<evidence type="ECO:0000256" key="11">
    <source>
        <dbReference type="ARBA" id="ARBA00023136"/>
    </source>
</evidence>
<dbReference type="AlphaFoldDB" id="A0A949JA93"/>
<dbReference type="Pfam" id="PF12483">
    <property type="entry name" value="GIDE"/>
    <property type="match status" value="1"/>
</dbReference>
<comment type="subcellular location">
    <subcellularLocation>
        <location evidence="2">Membrane</location>
        <topology evidence="2">Multi-pass membrane protein</topology>
    </subcellularLocation>
</comment>
<sequence>MAMILIGLAALAFGALVAWKVRGTNERINRLERTETVTISDLRAMQQAAAEAAGPGHFRYPCEVVGVALAHRDGLITSQLKEIPCVWHRHKITRKYEEYRRDGKGRRRKETRHEVVSQHRSGTAFFVEDASGKVVVRPSGADVVGASKPLNKFVQQQGSRGGVSVGPLTFGGDGGTIGFKHEEWVLREGVQLFIHGEASDVNGYLEIGKPAEAGEYIVSAKSERELLKDETRELMIGGTMAGVILLGGAVLLVLGIVL</sequence>
<keyword evidence="10 12" id="KW-1133">Transmembrane helix</keyword>
<evidence type="ECO:0000256" key="4">
    <source>
        <dbReference type="ARBA" id="ARBA00022679"/>
    </source>
</evidence>
<organism evidence="14 15">
    <name type="scientific">Streptomyces tardus</name>
    <dbReference type="NCBI Taxonomy" id="2780544"/>
    <lineage>
        <taxon>Bacteria</taxon>
        <taxon>Bacillati</taxon>
        <taxon>Actinomycetota</taxon>
        <taxon>Actinomycetes</taxon>
        <taxon>Kitasatosporales</taxon>
        <taxon>Streptomycetaceae</taxon>
        <taxon>Streptomyces</taxon>
    </lineage>
</organism>
<proteinExistence type="predicted"/>